<comment type="caution">
    <text evidence="3">The sequence shown here is derived from an EMBL/GenBank/DDBJ whole genome shotgun (WGS) entry which is preliminary data.</text>
</comment>
<feature type="domain" description="RNA-binding S4" evidence="2">
    <location>
        <begin position="184"/>
        <end position="241"/>
    </location>
</feature>
<evidence type="ECO:0000313" key="3">
    <source>
        <dbReference type="EMBL" id="KRL99925.1"/>
    </source>
</evidence>
<dbReference type="SUPFAM" id="SSF55174">
    <property type="entry name" value="Alpha-L RNA-binding motif"/>
    <property type="match status" value="1"/>
</dbReference>
<evidence type="ECO:0000313" key="4">
    <source>
        <dbReference type="Proteomes" id="UP000051166"/>
    </source>
</evidence>
<dbReference type="InterPro" id="IPR040591">
    <property type="entry name" value="RqcP2_RBD"/>
</dbReference>
<dbReference type="RefSeq" id="WP_056960006.1">
    <property type="nucleotide sequence ID" value="NZ_AZFQ01000019.1"/>
</dbReference>
<name>A0A0R1VAA2_9LACO</name>
<dbReference type="PATRIC" id="fig|1423801.4.peg.2521"/>
<proteinExistence type="predicted"/>
<keyword evidence="1" id="KW-0694">RNA-binding</keyword>
<dbReference type="InterPro" id="IPR012677">
    <property type="entry name" value="Nucleotide-bd_a/b_plait_sf"/>
</dbReference>
<evidence type="ECO:0000259" key="2">
    <source>
        <dbReference type="SMART" id="SM00363"/>
    </source>
</evidence>
<evidence type="ECO:0000256" key="1">
    <source>
        <dbReference type="PROSITE-ProRule" id="PRU00182"/>
    </source>
</evidence>
<dbReference type="PANTHER" id="PTHR13633:SF3">
    <property type="entry name" value="MITOCHONDRIAL TRANSCRIPTION RESCUE FACTOR 1"/>
    <property type="match status" value="1"/>
</dbReference>
<dbReference type="GeneID" id="98307396"/>
<dbReference type="Gene3D" id="3.30.1370.160">
    <property type="match status" value="1"/>
</dbReference>
<accession>A0A0R1VAA2</accession>
<reference evidence="3 4" key="1">
    <citation type="journal article" date="2015" name="Genome Announc.">
        <title>Expanding the biotechnology potential of lactobacilli through comparative genomics of 213 strains and associated genera.</title>
        <authorList>
            <person name="Sun Z."/>
            <person name="Harris H.M."/>
            <person name="McCann A."/>
            <person name="Guo C."/>
            <person name="Argimon S."/>
            <person name="Zhang W."/>
            <person name="Yang X."/>
            <person name="Jeffery I.B."/>
            <person name="Cooney J.C."/>
            <person name="Kagawa T.F."/>
            <person name="Liu W."/>
            <person name="Song Y."/>
            <person name="Salvetti E."/>
            <person name="Wrobel A."/>
            <person name="Rasinkangas P."/>
            <person name="Parkhill J."/>
            <person name="Rea M.C."/>
            <person name="O'Sullivan O."/>
            <person name="Ritari J."/>
            <person name="Douillard F.P."/>
            <person name="Paul Ross R."/>
            <person name="Yang R."/>
            <person name="Briner A.E."/>
            <person name="Felis G.E."/>
            <person name="de Vos W.M."/>
            <person name="Barrangou R."/>
            <person name="Klaenhammer T.R."/>
            <person name="Caufield P.W."/>
            <person name="Cui Y."/>
            <person name="Zhang H."/>
            <person name="O'Toole P.W."/>
        </authorList>
    </citation>
    <scope>NUCLEOTIDE SEQUENCE [LARGE SCALE GENOMIC DNA]</scope>
    <source>
        <strain evidence="3 4">DSM 16230</strain>
    </source>
</reference>
<dbReference type="PROSITE" id="PS50889">
    <property type="entry name" value="S4"/>
    <property type="match status" value="1"/>
</dbReference>
<dbReference type="Pfam" id="PF17774">
    <property type="entry name" value="YlmH_RBD"/>
    <property type="match status" value="1"/>
</dbReference>
<dbReference type="CDD" id="cd00165">
    <property type="entry name" value="S4"/>
    <property type="match status" value="1"/>
</dbReference>
<gene>
    <name evidence="3" type="ORF">FD50_GL002462</name>
</gene>
<dbReference type="AlphaFoldDB" id="A0A0R1VAA2"/>
<dbReference type="STRING" id="1423801.FD50_GL002462"/>
<dbReference type="OrthoDB" id="9812787at2"/>
<dbReference type="PANTHER" id="PTHR13633">
    <property type="entry name" value="MITOCHONDRIAL TRANSCRIPTION RESCUE FACTOR 1"/>
    <property type="match status" value="1"/>
</dbReference>
<dbReference type="EMBL" id="AZFQ01000019">
    <property type="protein sequence ID" value="KRL99925.1"/>
    <property type="molecule type" value="Genomic_DNA"/>
</dbReference>
<dbReference type="GO" id="GO:0003723">
    <property type="term" value="F:RNA binding"/>
    <property type="evidence" value="ECO:0007669"/>
    <property type="project" value="UniProtKB-KW"/>
</dbReference>
<protein>
    <submittedName>
        <fullName evidence="3">RNA binding protein</fullName>
    </submittedName>
</protein>
<dbReference type="Proteomes" id="UP000051166">
    <property type="component" value="Unassembled WGS sequence"/>
</dbReference>
<dbReference type="InterPro" id="IPR002942">
    <property type="entry name" value="S4_RNA-bd"/>
</dbReference>
<organism evidence="3 4">
    <name type="scientific">Liquorilactobacillus satsumensis DSM 16230 = JCM 12392</name>
    <dbReference type="NCBI Taxonomy" id="1423801"/>
    <lineage>
        <taxon>Bacteria</taxon>
        <taxon>Bacillati</taxon>
        <taxon>Bacillota</taxon>
        <taxon>Bacilli</taxon>
        <taxon>Lactobacillales</taxon>
        <taxon>Lactobacillaceae</taxon>
        <taxon>Liquorilactobacillus</taxon>
    </lineage>
</organism>
<sequence>MVKETIYQHFRAEESTTVTELGTLIAQAQTEYRPILTHFLNPRERFIAETLVHEDNRVKLAAEGLVPNAERQRMLFYPDYYEPVLADFELALLEVKYPVKFATLKHSQILGALMNSGIKREVIGDIITDGSRWQLIADQQFSRFLQTQIENVGRIKVRLSELEPSAVVIPLDEWQEEQVSVSSLRIDVLVAAVYHLSRNRAKELLNNKLIHLNWMLLDKPDHEIAVYDVVSVRGFGRFKLEEIRGLSKKEKIRVVVAVLKK</sequence>
<dbReference type="Gene3D" id="3.30.70.330">
    <property type="match status" value="1"/>
</dbReference>
<dbReference type="SMART" id="SM00363">
    <property type="entry name" value="S4"/>
    <property type="match status" value="1"/>
</dbReference>
<keyword evidence="4" id="KW-1185">Reference proteome</keyword>